<evidence type="ECO:0000256" key="2">
    <source>
        <dbReference type="SAM" id="Phobius"/>
    </source>
</evidence>
<dbReference type="EMBL" id="BAABFT010000017">
    <property type="protein sequence ID" value="GAA4336610.1"/>
    <property type="molecule type" value="Genomic_DNA"/>
</dbReference>
<evidence type="ECO:0000256" key="1">
    <source>
        <dbReference type="SAM" id="MobiDB-lite"/>
    </source>
</evidence>
<reference evidence="5" key="1">
    <citation type="journal article" date="2019" name="Int. J. Syst. Evol. Microbiol.">
        <title>The Global Catalogue of Microorganisms (GCM) 10K type strain sequencing project: providing services to taxonomists for standard genome sequencing and annotation.</title>
        <authorList>
            <consortium name="The Broad Institute Genomics Platform"/>
            <consortium name="The Broad Institute Genome Sequencing Center for Infectious Disease"/>
            <person name="Wu L."/>
            <person name="Ma J."/>
        </authorList>
    </citation>
    <scope>NUCLEOTIDE SEQUENCE [LARGE SCALE GENOMIC DNA]</scope>
    <source>
        <strain evidence="5">JCM 17705</strain>
    </source>
</reference>
<keyword evidence="2" id="KW-0472">Membrane</keyword>
<accession>A0ABP8HAL5</accession>
<sequence length="296" mass="32621">MPLILTLGACGNEKKTNAAEAEIVLQKEAGNSAKRFVPPVVVPDNGESADDISSEESASDAAKPMAGNTSTASNTDKKIIKEGVIRFETGNVADTRKEILASLKKMGGYVDNDSETTDGDENRKEYTLDIRIPAANFDGFVSNVSATAVKIDSRSIRATDVTTQYIDNKTRLDNKKLLEARYLDLLKKATKISDLLEIENKLTEIRSDIESTQSQLNYLNKQVAYSSLSITFYTKQAEQVASGNGFVYKLQKALGNGVGTIESILFGIIALWPLWLAVVIVYWLIRRWAKRNTLKE</sequence>
<feature type="compositionally biased region" description="Acidic residues" evidence="1">
    <location>
        <begin position="47"/>
        <end position="58"/>
    </location>
</feature>
<name>A0ABP8HAL5_9SPHI</name>
<feature type="domain" description="DUF4349" evidence="3">
    <location>
        <begin position="78"/>
        <end position="286"/>
    </location>
</feature>
<evidence type="ECO:0000313" key="4">
    <source>
        <dbReference type="EMBL" id="GAA4336610.1"/>
    </source>
</evidence>
<keyword evidence="2" id="KW-0812">Transmembrane</keyword>
<dbReference type="InterPro" id="IPR025645">
    <property type="entry name" value="DUF4349"/>
</dbReference>
<comment type="caution">
    <text evidence="4">The sequence shown here is derived from an EMBL/GenBank/DDBJ whole genome shotgun (WGS) entry which is preliminary data.</text>
</comment>
<keyword evidence="5" id="KW-1185">Reference proteome</keyword>
<dbReference type="Pfam" id="PF14257">
    <property type="entry name" value="DUF4349"/>
    <property type="match status" value="1"/>
</dbReference>
<evidence type="ECO:0000259" key="3">
    <source>
        <dbReference type="Pfam" id="PF14257"/>
    </source>
</evidence>
<protein>
    <recommendedName>
        <fullName evidence="3">DUF4349 domain-containing protein</fullName>
    </recommendedName>
</protein>
<feature type="transmembrane region" description="Helical" evidence="2">
    <location>
        <begin position="264"/>
        <end position="285"/>
    </location>
</feature>
<dbReference type="Proteomes" id="UP001500582">
    <property type="component" value="Unassembled WGS sequence"/>
</dbReference>
<gene>
    <name evidence="4" type="ORF">GCM10023149_45580</name>
</gene>
<evidence type="ECO:0000313" key="5">
    <source>
        <dbReference type="Proteomes" id="UP001500582"/>
    </source>
</evidence>
<proteinExistence type="predicted"/>
<keyword evidence="2" id="KW-1133">Transmembrane helix</keyword>
<feature type="region of interest" description="Disordered" evidence="1">
    <location>
        <begin position="36"/>
        <end position="74"/>
    </location>
</feature>
<organism evidence="4 5">
    <name type="scientific">Mucilaginibacter gynuensis</name>
    <dbReference type="NCBI Taxonomy" id="1302236"/>
    <lineage>
        <taxon>Bacteria</taxon>
        <taxon>Pseudomonadati</taxon>
        <taxon>Bacteroidota</taxon>
        <taxon>Sphingobacteriia</taxon>
        <taxon>Sphingobacteriales</taxon>
        <taxon>Sphingobacteriaceae</taxon>
        <taxon>Mucilaginibacter</taxon>
    </lineage>
</organism>